<dbReference type="Pfam" id="PF21311">
    <property type="entry name" value="Phage_RBD_prop"/>
    <property type="match status" value="1"/>
</dbReference>
<dbReference type="EMBL" id="JAMTCK010000006">
    <property type="protein sequence ID" value="MCP2166147.1"/>
    <property type="molecule type" value="Genomic_DNA"/>
</dbReference>
<dbReference type="InterPro" id="IPR006311">
    <property type="entry name" value="TAT_signal"/>
</dbReference>
<dbReference type="RefSeq" id="WP_253771712.1">
    <property type="nucleotide sequence ID" value="NZ_JAMTCK010000006.1"/>
</dbReference>
<protein>
    <recommendedName>
        <fullName evidence="1">P68 RBP/TagC-like beta-propeller domain-containing protein</fullName>
    </recommendedName>
</protein>
<keyword evidence="3" id="KW-1185">Reference proteome</keyword>
<evidence type="ECO:0000313" key="2">
    <source>
        <dbReference type="EMBL" id="MCP2166147.1"/>
    </source>
</evidence>
<evidence type="ECO:0000259" key="1">
    <source>
        <dbReference type="Pfam" id="PF21311"/>
    </source>
</evidence>
<name>A0AAE3KGQ4_9PSEU</name>
<sequence length="362" mass="38360">MTDDRSTAGGPDEAGAWNRRHLLRLGGGLALGTAVGGALGLGQGTAAAASPAAPTAPVTNTAAPNTAAPTAAALPGVPVSKRFDLTEPSHDLFRHATLHDDTVQQSFCYDIVNKRLFVAQRQNSTDWVNGQLCVTELDFDGNYRGYMHLNGFGHGVSIAAQPVGSTTYLWTEVDIDAESERGVRLARFAWQSGKTLSNTSSALTKHKPVPEGTAMTAAIDPVFNRMAVRYAVAGGGHRYAIFNLAEVAAGNYANRLADFAQPPGPGVSFQGYTLYGSYVYQLRGQSYDEAPEGNTHVSSVDVNTGAEVQSFRTGAGSTLTFREPEGMAVYRTSAGEVRLFLGFASGAAGDRRSNLFYKNVLV</sequence>
<feature type="domain" description="P68 RBP/TagC-like beta-propeller" evidence="1">
    <location>
        <begin position="103"/>
        <end position="356"/>
    </location>
</feature>
<dbReference type="PROSITE" id="PS51318">
    <property type="entry name" value="TAT"/>
    <property type="match status" value="1"/>
</dbReference>
<reference evidence="2" key="1">
    <citation type="submission" date="2022-06" db="EMBL/GenBank/DDBJ databases">
        <title>Genomic Encyclopedia of Archaeal and Bacterial Type Strains, Phase II (KMG-II): from individual species to whole genera.</title>
        <authorList>
            <person name="Goeker M."/>
        </authorList>
    </citation>
    <scope>NUCLEOTIDE SEQUENCE</scope>
    <source>
        <strain evidence="2">DSM 43935</strain>
    </source>
</reference>
<organism evidence="2 3">
    <name type="scientific">Goodfellowiella coeruleoviolacea</name>
    <dbReference type="NCBI Taxonomy" id="334858"/>
    <lineage>
        <taxon>Bacteria</taxon>
        <taxon>Bacillati</taxon>
        <taxon>Actinomycetota</taxon>
        <taxon>Actinomycetes</taxon>
        <taxon>Pseudonocardiales</taxon>
        <taxon>Pseudonocardiaceae</taxon>
        <taxon>Goodfellowiella</taxon>
    </lineage>
</organism>
<evidence type="ECO:0000313" key="3">
    <source>
        <dbReference type="Proteomes" id="UP001206128"/>
    </source>
</evidence>
<gene>
    <name evidence="2" type="ORF">LX83_003006</name>
</gene>
<dbReference type="InterPro" id="IPR048799">
    <property type="entry name" value="P68_RBP_TagC-like_beta-prop"/>
</dbReference>
<dbReference type="Proteomes" id="UP001206128">
    <property type="component" value="Unassembled WGS sequence"/>
</dbReference>
<dbReference type="AlphaFoldDB" id="A0AAE3KGQ4"/>
<comment type="caution">
    <text evidence="2">The sequence shown here is derived from an EMBL/GenBank/DDBJ whole genome shotgun (WGS) entry which is preliminary data.</text>
</comment>
<proteinExistence type="predicted"/>
<accession>A0AAE3KGQ4</accession>